<proteinExistence type="predicted"/>
<sequence length="102" mass="11524">MGEDDKLKRMFSWSSNALRKSPSEQRERVTQPPIISETSQSESPHRWRGAGVVYRKTSMVSPATNLSRNRRVCSSGLFRAIECTSGEPPQCNHTIPSVRKMC</sequence>
<organism evidence="2 3">
    <name type="scientific">Tribolium castaneum</name>
    <name type="common">Red flour beetle</name>
    <dbReference type="NCBI Taxonomy" id="7070"/>
    <lineage>
        <taxon>Eukaryota</taxon>
        <taxon>Metazoa</taxon>
        <taxon>Ecdysozoa</taxon>
        <taxon>Arthropoda</taxon>
        <taxon>Hexapoda</taxon>
        <taxon>Insecta</taxon>
        <taxon>Pterygota</taxon>
        <taxon>Neoptera</taxon>
        <taxon>Endopterygota</taxon>
        <taxon>Coleoptera</taxon>
        <taxon>Polyphaga</taxon>
        <taxon>Cucujiformia</taxon>
        <taxon>Tenebrionidae</taxon>
        <taxon>Tenebrionidae incertae sedis</taxon>
        <taxon>Tribolium</taxon>
    </lineage>
</organism>
<evidence type="ECO:0000313" key="2">
    <source>
        <dbReference type="EMBL" id="KYB25374.1"/>
    </source>
</evidence>
<dbReference type="EMBL" id="KQ971372">
    <property type="protein sequence ID" value="KYB25374.1"/>
    <property type="molecule type" value="Genomic_DNA"/>
</dbReference>
<dbReference type="AlphaFoldDB" id="A0A139WBS3"/>
<keyword evidence="3" id="KW-1185">Reference proteome</keyword>
<reference evidence="2 3" key="1">
    <citation type="journal article" date="2008" name="Nature">
        <title>The genome of the model beetle and pest Tribolium castaneum.</title>
        <authorList>
            <consortium name="Tribolium Genome Sequencing Consortium"/>
            <person name="Richards S."/>
            <person name="Gibbs R.A."/>
            <person name="Weinstock G.M."/>
            <person name="Brown S.J."/>
            <person name="Denell R."/>
            <person name="Beeman R.W."/>
            <person name="Gibbs R."/>
            <person name="Beeman R.W."/>
            <person name="Brown S.J."/>
            <person name="Bucher G."/>
            <person name="Friedrich M."/>
            <person name="Grimmelikhuijzen C.J."/>
            <person name="Klingler M."/>
            <person name="Lorenzen M."/>
            <person name="Richards S."/>
            <person name="Roth S."/>
            <person name="Schroder R."/>
            <person name="Tautz D."/>
            <person name="Zdobnov E.M."/>
            <person name="Muzny D."/>
            <person name="Gibbs R.A."/>
            <person name="Weinstock G.M."/>
            <person name="Attaway T."/>
            <person name="Bell S."/>
            <person name="Buhay C.J."/>
            <person name="Chandrabose M.N."/>
            <person name="Chavez D."/>
            <person name="Clerk-Blankenburg K.P."/>
            <person name="Cree A."/>
            <person name="Dao M."/>
            <person name="Davis C."/>
            <person name="Chacko J."/>
            <person name="Dinh H."/>
            <person name="Dugan-Rocha S."/>
            <person name="Fowler G."/>
            <person name="Garner T.T."/>
            <person name="Garnes J."/>
            <person name="Gnirke A."/>
            <person name="Hawes A."/>
            <person name="Hernandez J."/>
            <person name="Hines S."/>
            <person name="Holder M."/>
            <person name="Hume J."/>
            <person name="Jhangiani S.N."/>
            <person name="Joshi V."/>
            <person name="Khan Z.M."/>
            <person name="Jackson L."/>
            <person name="Kovar C."/>
            <person name="Kowis A."/>
            <person name="Lee S."/>
            <person name="Lewis L.R."/>
            <person name="Margolis J."/>
            <person name="Morgan M."/>
            <person name="Nazareth L.V."/>
            <person name="Nguyen N."/>
            <person name="Okwuonu G."/>
            <person name="Parker D."/>
            <person name="Richards S."/>
            <person name="Ruiz S.J."/>
            <person name="Santibanez J."/>
            <person name="Savard J."/>
            <person name="Scherer S.E."/>
            <person name="Schneider B."/>
            <person name="Sodergren E."/>
            <person name="Tautz D."/>
            <person name="Vattahil S."/>
            <person name="Villasana D."/>
            <person name="White C.S."/>
            <person name="Wright R."/>
            <person name="Park Y."/>
            <person name="Beeman R.W."/>
            <person name="Lord J."/>
            <person name="Oppert B."/>
            <person name="Lorenzen M."/>
            <person name="Brown S."/>
            <person name="Wang L."/>
            <person name="Savard J."/>
            <person name="Tautz D."/>
            <person name="Richards S."/>
            <person name="Weinstock G."/>
            <person name="Gibbs R.A."/>
            <person name="Liu Y."/>
            <person name="Worley K."/>
            <person name="Weinstock G."/>
            <person name="Elsik C.G."/>
            <person name="Reese J.T."/>
            <person name="Elhaik E."/>
            <person name="Landan G."/>
            <person name="Graur D."/>
            <person name="Arensburger P."/>
            <person name="Atkinson P."/>
            <person name="Beeman R.W."/>
            <person name="Beidler J."/>
            <person name="Brown S.J."/>
            <person name="Demuth J.P."/>
            <person name="Drury D.W."/>
            <person name="Du Y.Z."/>
            <person name="Fujiwara H."/>
            <person name="Lorenzen M."/>
            <person name="Maselli V."/>
            <person name="Osanai M."/>
            <person name="Park Y."/>
            <person name="Robertson H.M."/>
            <person name="Tu Z."/>
            <person name="Wang J.J."/>
            <person name="Wang S."/>
            <person name="Richards S."/>
            <person name="Song H."/>
            <person name="Zhang L."/>
            <person name="Sodergren E."/>
            <person name="Werner D."/>
            <person name="Stanke M."/>
            <person name="Morgenstern B."/>
            <person name="Solovyev V."/>
            <person name="Kosarev P."/>
            <person name="Brown G."/>
            <person name="Chen H.C."/>
            <person name="Ermolaeva O."/>
            <person name="Hlavina W."/>
            <person name="Kapustin Y."/>
            <person name="Kiryutin B."/>
            <person name="Kitts P."/>
            <person name="Maglott D."/>
            <person name="Pruitt K."/>
            <person name="Sapojnikov V."/>
            <person name="Souvorov A."/>
            <person name="Mackey A.J."/>
            <person name="Waterhouse R.M."/>
            <person name="Wyder S."/>
            <person name="Zdobnov E.M."/>
            <person name="Zdobnov E.M."/>
            <person name="Wyder S."/>
            <person name="Kriventseva E.V."/>
            <person name="Kadowaki T."/>
            <person name="Bork P."/>
            <person name="Aranda M."/>
            <person name="Bao R."/>
            <person name="Beermann A."/>
            <person name="Berns N."/>
            <person name="Bolognesi R."/>
            <person name="Bonneton F."/>
            <person name="Bopp D."/>
            <person name="Brown S.J."/>
            <person name="Bucher G."/>
            <person name="Butts T."/>
            <person name="Chaumot A."/>
            <person name="Denell R.E."/>
            <person name="Ferrier D.E."/>
            <person name="Friedrich M."/>
            <person name="Gordon C.M."/>
            <person name="Jindra M."/>
            <person name="Klingler M."/>
            <person name="Lan Q."/>
            <person name="Lattorff H.M."/>
            <person name="Laudet V."/>
            <person name="von Levetsow C."/>
            <person name="Liu Z."/>
            <person name="Lutz R."/>
            <person name="Lynch J.A."/>
            <person name="da Fonseca R.N."/>
            <person name="Posnien N."/>
            <person name="Reuter R."/>
            <person name="Roth S."/>
            <person name="Savard J."/>
            <person name="Schinko J.B."/>
            <person name="Schmitt C."/>
            <person name="Schoppmeier M."/>
            <person name="Schroder R."/>
            <person name="Shippy T.D."/>
            <person name="Simonnet F."/>
            <person name="Marques-Souza H."/>
            <person name="Tautz D."/>
            <person name="Tomoyasu Y."/>
            <person name="Trauner J."/>
            <person name="Van der Zee M."/>
            <person name="Vervoort M."/>
            <person name="Wittkopp N."/>
            <person name="Wimmer E.A."/>
            <person name="Yang X."/>
            <person name="Jones A.K."/>
            <person name="Sattelle D.B."/>
            <person name="Ebert P.R."/>
            <person name="Nelson D."/>
            <person name="Scott J.G."/>
            <person name="Beeman R.W."/>
            <person name="Muthukrishnan S."/>
            <person name="Kramer K.J."/>
            <person name="Arakane Y."/>
            <person name="Beeman R.W."/>
            <person name="Zhu Q."/>
            <person name="Hogenkamp D."/>
            <person name="Dixit R."/>
            <person name="Oppert B."/>
            <person name="Jiang H."/>
            <person name="Zou Z."/>
            <person name="Marshall J."/>
            <person name="Elpidina E."/>
            <person name="Vinokurov K."/>
            <person name="Oppert C."/>
            <person name="Zou Z."/>
            <person name="Evans J."/>
            <person name="Lu Z."/>
            <person name="Zhao P."/>
            <person name="Sumathipala N."/>
            <person name="Altincicek B."/>
            <person name="Vilcinskas A."/>
            <person name="Williams M."/>
            <person name="Hultmark D."/>
            <person name="Hetru C."/>
            <person name="Jiang H."/>
            <person name="Grimmelikhuijzen C.J."/>
            <person name="Hauser F."/>
            <person name="Cazzamali G."/>
            <person name="Williamson M."/>
            <person name="Park Y."/>
            <person name="Li B."/>
            <person name="Tanaka Y."/>
            <person name="Predel R."/>
            <person name="Neupert S."/>
            <person name="Schachtner J."/>
            <person name="Verleyen P."/>
            <person name="Raible F."/>
            <person name="Bork P."/>
            <person name="Friedrich M."/>
            <person name="Walden K.K."/>
            <person name="Robertson H.M."/>
            <person name="Angeli S."/>
            <person name="Foret S."/>
            <person name="Bucher G."/>
            <person name="Schuetz S."/>
            <person name="Maleszka R."/>
            <person name="Wimmer E.A."/>
            <person name="Beeman R.W."/>
            <person name="Lorenzen M."/>
            <person name="Tomoyasu Y."/>
            <person name="Miller S.C."/>
            <person name="Grossmann D."/>
            <person name="Bucher G."/>
        </authorList>
    </citation>
    <scope>NUCLEOTIDE SEQUENCE [LARGE SCALE GENOMIC DNA]</scope>
    <source>
        <strain evidence="2 3">Georgia GA2</strain>
    </source>
</reference>
<evidence type="ECO:0000313" key="3">
    <source>
        <dbReference type="Proteomes" id="UP000007266"/>
    </source>
</evidence>
<evidence type="ECO:0000256" key="1">
    <source>
        <dbReference type="SAM" id="MobiDB-lite"/>
    </source>
</evidence>
<name>A0A139WBS3_TRICA</name>
<gene>
    <name evidence="2" type="primary">AUGUSTUS-3.0.2_34444</name>
    <name evidence="2" type="ORF">TcasGA2_TC034444</name>
</gene>
<reference evidence="2 3" key="2">
    <citation type="journal article" date="2010" name="Nucleic Acids Res.">
        <title>BeetleBase in 2010: revisions to provide comprehensive genomic information for Tribolium castaneum.</title>
        <authorList>
            <person name="Kim H.S."/>
            <person name="Murphy T."/>
            <person name="Xia J."/>
            <person name="Caragea D."/>
            <person name="Park Y."/>
            <person name="Beeman R.W."/>
            <person name="Lorenzen M.D."/>
            <person name="Butcher S."/>
            <person name="Manak J.R."/>
            <person name="Brown S.J."/>
        </authorList>
    </citation>
    <scope>GENOME REANNOTATION</scope>
    <source>
        <strain evidence="2 3">Georgia GA2</strain>
    </source>
</reference>
<feature type="region of interest" description="Disordered" evidence="1">
    <location>
        <begin position="1"/>
        <end position="48"/>
    </location>
</feature>
<dbReference type="Proteomes" id="UP000007266">
    <property type="component" value="Linkage group 9"/>
</dbReference>
<protein>
    <submittedName>
        <fullName evidence="2">ABC transporter G family member 23-like Protein</fullName>
    </submittedName>
</protein>
<accession>A0A139WBS3</accession>